<dbReference type="AlphaFoldDB" id="A0A1M6GUI4"/>
<organism evidence="2 3">
    <name type="scientific">Shimia gijangensis</name>
    <dbReference type="NCBI Taxonomy" id="1470563"/>
    <lineage>
        <taxon>Bacteria</taxon>
        <taxon>Pseudomonadati</taxon>
        <taxon>Pseudomonadota</taxon>
        <taxon>Alphaproteobacteria</taxon>
        <taxon>Rhodobacterales</taxon>
        <taxon>Roseobacteraceae</taxon>
    </lineage>
</organism>
<name>A0A1M6GUI4_9RHOB</name>
<evidence type="ECO:0000313" key="2">
    <source>
        <dbReference type="EMBL" id="SHJ13626.1"/>
    </source>
</evidence>
<gene>
    <name evidence="2" type="ORF">SAMN05444000_105130</name>
</gene>
<dbReference type="InterPro" id="IPR036812">
    <property type="entry name" value="NAD(P)_OxRdtase_dom_sf"/>
</dbReference>
<dbReference type="OrthoDB" id="9768851at2"/>
<dbReference type="PANTHER" id="PTHR42686">
    <property type="entry name" value="GH17980P-RELATED"/>
    <property type="match status" value="1"/>
</dbReference>
<dbReference type="GO" id="GO:0005829">
    <property type="term" value="C:cytosol"/>
    <property type="evidence" value="ECO:0007669"/>
    <property type="project" value="TreeGrafter"/>
</dbReference>
<proteinExistence type="predicted"/>
<dbReference type="InterPro" id="IPR023210">
    <property type="entry name" value="NADP_OxRdtase_dom"/>
</dbReference>
<evidence type="ECO:0000259" key="1">
    <source>
        <dbReference type="Pfam" id="PF00248"/>
    </source>
</evidence>
<dbReference type="STRING" id="1470563.SAMN05444000_105130"/>
<keyword evidence="3" id="KW-1185">Reference proteome</keyword>
<sequence length="334" mass="35377">MSLATSKLGRNQLTVSQLGLGCASLAGIFEAVRDQDARATIAEALSAGITYVDTAPFYGHGLSERLVGDGVRAASDVVVSSKVGRILTPGPASNPGAWVSALPFTPTYDYSYDGVMRSYEASLHRMGRDRINILYFHDIGAMTHGDVMGREIFETAMTSGYRALEELRNSGAIDAFGLGVNEVAVCETALERGDWDAFLLAGRYTLLEQSPSNLLLAKCAARGVDIVVGGPFNSGVLVGGNSFDYGAIPPEITGKVLEMTRICQTHDVPLPAAALQFPLAHPVVKSVIPGPRTPQELHQILGWWSHTIPAGLWSDLKDAGLIASEAPVPAGTLA</sequence>
<protein>
    <submittedName>
        <fullName evidence="2">D-threo-aldose 1-dehydrogenase</fullName>
    </submittedName>
</protein>
<dbReference type="EMBL" id="FQZQ01000005">
    <property type="protein sequence ID" value="SHJ13626.1"/>
    <property type="molecule type" value="Genomic_DNA"/>
</dbReference>
<accession>A0A1M6GUI4</accession>
<feature type="domain" description="NADP-dependent oxidoreductase" evidence="1">
    <location>
        <begin position="18"/>
        <end position="315"/>
    </location>
</feature>
<reference evidence="3" key="1">
    <citation type="submission" date="2016-11" db="EMBL/GenBank/DDBJ databases">
        <authorList>
            <person name="Varghese N."/>
            <person name="Submissions S."/>
        </authorList>
    </citation>
    <scope>NUCLEOTIDE SEQUENCE [LARGE SCALE GENOMIC DNA]</scope>
    <source>
        <strain evidence="3">DSM 100564</strain>
    </source>
</reference>
<dbReference type="GO" id="GO:0016491">
    <property type="term" value="F:oxidoreductase activity"/>
    <property type="evidence" value="ECO:0007669"/>
    <property type="project" value="InterPro"/>
</dbReference>
<dbReference type="InterPro" id="IPR020471">
    <property type="entry name" value="AKR"/>
</dbReference>
<evidence type="ECO:0000313" key="3">
    <source>
        <dbReference type="Proteomes" id="UP000183982"/>
    </source>
</evidence>
<dbReference type="PROSITE" id="PS51257">
    <property type="entry name" value="PROKAR_LIPOPROTEIN"/>
    <property type="match status" value="1"/>
</dbReference>
<dbReference type="Pfam" id="PF00248">
    <property type="entry name" value="Aldo_ket_red"/>
    <property type="match status" value="1"/>
</dbReference>
<dbReference type="RefSeq" id="WP_073250779.1">
    <property type="nucleotide sequence ID" value="NZ_FQZQ01000005.1"/>
</dbReference>
<dbReference type="Proteomes" id="UP000183982">
    <property type="component" value="Unassembled WGS sequence"/>
</dbReference>
<dbReference type="PANTHER" id="PTHR42686:SF1">
    <property type="entry name" value="GH17980P-RELATED"/>
    <property type="match status" value="1"/>
</dbReference>
<dbReference type="SUPFAM" id="SSF51430">
    <property type="entry name" value="NAD(P)-linked oxidoreductase"/>
    <property type="match status" value="1"/>
</dbReference>
<dbReference type="Gene3D" id="3.20.20.100">
    <property type="entry name" value="NADP-dependent oxidoreductase domain"/>
    <property type="match status" value="1"/>
</dbReference>